<evidence type="ECO:0000256" key="1">
    <source>
        <dbReference type="SAM" id="MobiDB-lite"/>
    </source>
</evidence>
<protein>
    <submittedName>
        <fullName evidence="2">Uncharacterized protein</fullName>
    </submittedName>
</protein>
<dbReference type="Proteomes" id="UP001341840">
    <property type="component" value="Unassembled WGS sequence"/>
</dbReference>
<comment type="caution">
    <text evidence="2">The sequence shown here is derived from an EMBL/GenBank/DDBJ whole genome shotgun (WGS) entry which is preliminary data.</text>
</comment>
<keyword evidence="3" id="KW-1185">Reference proteome</keyword>
<dbReference type="EMBL" id="JASCZI010151272">
    <property type="protein sequence ID" value="MED6171588.1"/>
    <property type="molecule type" value="Genomic_DNA"/>
</dbReference>
<accession>A0ABU6VI03</accession>
<feature type="compositionally biased region" description="Basic residues" evidence="1">
    <location>
        <begin position="23"/>
        <end position="40"/>
    </location>
</feature>
<sequence length="135" mass="15238">MFSSTTITTATTITSPSPLSQPQHHHHNNNKGKRGRKRKRSDNDENKKNEVAAAAGIARRRNKGGDSRGVQIDQRCALSCHCYRSKQGERSRSGGHAMRLRWKEKGRKIGYRDEKRKNQCRPGSDVDVEGGNELR</sequence>
<organism evidence="2 3">
    <name type="scientific">Stylosanthes scabra</name>
    <dbReference type="NCBI Taxonomy" id="79078"/>
    <lineage>
        <taxon>Eukaryota</taxon>
        <taxon>Viridiplantae</taxon>
        <taxon>Streptophyta</taxon>
        <taxon>Embryophyta</taxon>
        <taxon>Tracheophyta</taxon>
        <taxon>Spermatophyta</taxon>
        <taxon>Magnoliopsida</taxon>
        <taxon>eudicotyledons</taxon>
        <taxon>Gunneridae</taxon>
        <taxon>Pentapetalae</taxon>
        <taxon>rosids</taxon>
        <taxon>fabids</taxon>
        <taxon>Fabales</taxon>
        <taxon>Fabaceae</taxon>
        <taxon>Papilionoideae</taxon>
        <taxon>50 kb inversion clade</taxon>
        <taxon>dalbergioids sensu lato</taxon>
        <taxon>Dalbergieae</taxon>
        <taxon>Pterocarpus clade</taxon>
        <taxon>Stylosanthes</taxon>
    </lineage>
</organism>
<feature type="region of interest" description="Disordered" evidence="1">
    <location>
        <begin position="108"/>
        <end position="135"/>
    </location>
</feature>
<feature type="region of interest" description="Disordered" evidence="1">
    <location>
        <begin position="1"/>
        <end position="70"/>
    </location>
</feature>
<gene>
    <name evidence="2" type="ORF">PIB30_042113</name>
</gene>
<evidence type="ECO:0000313" key="2">
    <source>
        <dbReference type="EMBL" id="MED6171588.1"/>
    </source>
</evidence>
<reference evidence="2 3" key="1">
    <citation type="journal article" date="2023" name="Plants (Basel)">
        <title>Bridging the Gap: Combining Genomics and Transcriptomics Approaches to Understand Stylosanthes scabra, an Orphan Legume from the Brazilian Caatinga.</title>
        <authorList>
            <person name="Ferreira-Neto J.R.C."/>
            <person name="da Silva M.D."/>
            <person name="Binneck E."/>
            <person name="de Melo N.F."/>
            <person name="da Silva R.H."/>
            <person name="de Melo A.L.T.M."/>
            <person name="Pandolfi V."/>
            <person name="Bustamante F.O."/>
            <person name="Brasileiro-Vidal A.C."/>
            <person name="Benko-Iseppon A.M."/>
        </authorList>
    </citation>
    <scope>NUCLEOTIDE SEQUENCE [LARGE SCALE GENOMIC DNA]</scope>
    <source>
        <tissue evidence="2">Leaves</tissue>
    </source>
</reference>
<feature type="compositionally biased region" description="Basic and acidic residues" evidence="1">
    <location>
        <begin position="41"/>
        <end position="50"/>
    </location>
</feature>
<feature type="compositionally biased region" description="Low complexity" evidence="1">
    <location>
        <begin position="1"/>
        <end position="18"/>
    </location>
</feature>
<feature type="compositionally biased region" description="Acidic residues" evidence="1">
    <location>
        <begin position="126"/>
        <end position="135"/>
    </location>
</feature>
<evidence type="ECO:0000313" key="3">
    <source>
        <dbReference type="Proteomes" id="UP001341840"/>
    </source>
</evidence>
<proteinExistence type="predicted"/>
<name>A0ABU6VI03_9FABA</name>